<evidence type="ECO:0000256" key="5">
    <source>
        <dbReference type="SAM" id="Phobius"/>
    </source>
</evidence>
<name>A0ABT7DYV4_9NEIS</name>
<gene>
    <name evidence="7" type="ORF">PZA18_14385</name>
</gene>
<dbReference type="EMBL" id="JARRAF010000017">
    <property type="protein sequence ID" value="MDK2125241.1"/>
    <property type="molecule type" value="Genomic_DNA"/>
</dbReference>
<accession>A0ABT7DYV4</accession>
<evidence type="ECO:0000256" key="1">
    <source>
        <dbReference type="ARBA" id="ARBA00004141"/>
    </source>
</evidence>
<dbReference type="RefSeq" id="WP_284101554.1">
    <property type="nucleotide sequence ID" value="NZ_JARRAF010000017.1"/>
</dbReference>
<comment type="subcellular location">
    <subcellularLocation>
        <location evidence="1">Membrane</location>
        <topology evidence="1">Multi-pass membrane protein</topology>
    </subcellularLocation>
</comment>
<evidence type="ECO:0000256" key="2">
    <source>
        <dbReference type="ARBA" id="ARBA00022692"/>
    </source>
</evidence>
<proteinExistence type="predicted"/>
<keyword evidence="2 5" id="KW-0812">Transmembrane</keyword>
<dbReference type="Proteomes" id="UP001172778">
    <property type="component" value="Unassembled WGS sequence"/>
</dbReference>
<organism evidence="7 8">
    <name type="scientific">Parachitinimonas caeni</name>
    <dbReference type="NCBI Taxonomy" id="3031301"/>
    <lineage>
        <taxon>Bacteria</taxon>
        <taxon>Pseudomonadati</taxon>
        <taxon>Pseudomonadota</taxon>
        <taxon>Betaproteobacteria</taxon>
        <taxon>Neisseriales</taxon>
        <taxon>Chitinibacteraceae</taxon>
        <taxon>Parachitinimonas</taxon>
    </lineage>
</organism>
<dbReference type="Pfam" id="PF12698">
    <property type="entry name" value="ABC2_membrane_3"/>
    <property type="match status" value="1"/>
</dbReference>
<protein>
    <submittedName>
        <fullName evidence="7">ABC transporter permease subunit</fullName>
    </submittedName>
</protein>
<feature type="transmembrane region" description="Helical" evidence="5">
    <location>
        <begin position="181"/>
        <end position="202"/>
    </location>
</feature>
<feature type="transmembrane region" description="Helical" evidence="5">
    <location>
        <begin position="306"/>
        <end position="327"/>
    </location>
</feature>
<sequence>MIATILTVFRKEFTELRRDRKSLIALAIIIITSGPLMIGILAFAAHAQKDKLSRIELPVVNGASAPALLAFLQRQGVETSNAGADYRRQVANGELAAVLLIPEDFSSQIQQGRAAGVTLLIDSSRDRFNPTQRVLQRLLKAYGEAWGRDRLLLRGLAPVVAQPLEVGEMDLATPAQSASSAGMLIAFYALFTGLMGSLAAALELTAGERERQSLEPLIALPVSPLAIAAGKWLAASAYNLCAVVGSIAGYYITMNLVPLPDSGIAFRFGLPEAAGFLAVLTPFAALVPAALLLAGSTGRSVKEAQASITVLLTLAGLMPLASILRFAKEPDWLVWVPINGQYLLLGKVLRGDTVMGTEWLAAWLVPLLGSILCVWGLSQLLAKEKLLSSR</sequence>
<comment type="caution">
    <text evidence="7">The sequence shown here is derived from an EMBL/GenBank/DDBJ whole genome shotgun (WGS) entry which is preliminary data.</text>
</comment>
<feature type="transmembrane region" description="Helical" evidence="5">
    <location>
        <begin position="23"/>
        <end position="45"/>
    </location>
</feature>
<reference evidence="7" key="1">
    <citation type="submission" date="2023-03" db="EMBL/GenBank/DDBJ databases">
        <title>Chitinimonas shenzhenensis gen. nov., sp. nov., a novel member of family Burkholderiaceae isolated from activated sludge collected in Shen Zhen, China.</title>
        <authorList>
            <person name="Wang X."/>
        </authorList>
    </citation>
    <scope>NUCLEOTIDE SEQUENCE</scope>
    <source>
        <strain evidence="7">DQS-5</strain>
    </source>
</reference>
<evidence type="ECO:0000256" key="3">
    <source>
        <dbReference type="ARBA" id="ARBA00022989"/>
    </source>
</evidence>
<evidence type="ECO:0000313" key="8">
    <source>
        <dbReference type="Proteomes" id="UP001172778"/>
    </source>
</evidence>
<feature type="domain" description="ABC-2 type transporter transmembrane" evidence="6">
    <location>
        <begin position="28"/>
        <end position="336"/>
    </location>
</feature>
<feature type="transmembrane region" description="Helical" evidence="5">
    <location>
        <begin position="273"/>
        <end position="294"/>
    </location>
</feature>
<dbReference type="PANTHER" id="PTHR43471:SF3">
    <property type="entry name" value="ABC TRANSPORTER PERMEASE PROTEIN NATB"/>
    <property type="match status" value="1"/>
</dbReference>
<keyword evidence="3 5" id="KW-1133">Transmembrane helix</keyword>
<dbReference type="Gene3D" id="3.40.1710.10">
    <property type="entry name" value="abc type-2 transporter like domain"/>
    <property type="match status" value="1"/>
</dbReference>
<evidence type="ECO:0000256" key="4">
    <source>
        <dbReference type="ARBA" id="ARBA00023136"/>
    </source>
</evidence>
<evidence type="ECO:0000313" key="7">
    <source>
        <dbReference type="EMBL" id="MDK2125241.1"/>
    </source>
</evidence>
<keyword evidence="8" id="KW-1185">Reference proteome</keyword>
<evidence type="ECO:0000259" key="6">
    <source>
        <dbReference type="Pfam" id="PF12698"/>
    </source>
</evidence>
<keyword evidence="4 5" id="KW-0472">Membrane</keyword>
<dbReference type="PANTHER" id="PTHR43471">
    <property type="entry name" value="ABC TRANSPORTER PERMEASE"/>
    <property type="match status" value="1"/>
</dbReference>
<feature type="transmembrane region" description="Helical" evidence="5">
    <location>
        <begin position="360"/>
        <end position="382"/>
    </location>
</feature>
<feature type="transmembrane region" description="Helical" evidence="5">
    <location>
        <begin position="232"/>
        <end position="253"/>
    </location>
</feature>
<dbReference type="InterPro" id="IPR013525">
    <property type="entry name" value="ABC2_TM"/>
</dbReference>